<accession>A0ABV1IF45</accession>
<reference evidence="1 2" key="1">
    <citation type="submission" date="2024-04" db="EMBL/GenBank/DDBJ databases">
        <title>Human intestinal bacterial collection.</title>
        <authorList>
            <person name="Pauvert C."/>
            <person name="Hitch T.C.A."/>
            <person name="Clavel T."/>
        </authorList>
    </citation>
    <scope>NUCLEOTIDE SEQUENCE [LARGE SCALE GENOMIC DNA]</scope>
    <source>
        <strain evidence="1 2">CLA-AA-H197</strain>
    </source>
</reference>
<dbReference type="Proteomes" id="UP001478817">
    <property type="component" value="Unassembled WGS sequence"/>
</dbReference>
<name>A0ABV1IF45_9ACTN</name>
<protein>
    <submittedName>
        <fullName evidence="1">Zinc dependent phospholipase C family protein</fullName>
    </submittedName>
</protein>
<evidence type="ECO:0000313" key="1">
    <source>
        <dbReference type="EMBL" id="MEQ2637211.1"/>
    </source>
</evidence>
<keyword evidence="2" id="KW-1185">Reference proteome</keyword>
<dbReference type="EMBL" id="JBBNGS010000003">
    <property type="protein sequence ID" value="MEQ2637211.1"/>
    <property type="molecule type" value="Genomic_DNA"/>
</dbReference>
<gene>
    <name evidence="1" type="ORF">AAAT05_02450</name>
</gene>
<organism evidence="1 2">
    <name type="scientific">Paratractidigestivibacter faecalis</name>
    <dbReference type="NCBI Taxonomy" id="2292441"/>
    <lineage>
        <taxon>Bacteria</taxon>
        <taxon>Bacillati</taxon>
        <taxon>Actinomycetota</taxon>
        <taxon>Coriobacteriia</taxon>
        <taxon>Coriobacteriales</taxon>
        <taxon>Atopobiaceae</taxon>
        <taxon>Paratractidigestivibacter</taxon>
    </lineage>
</organism>
<sequence>MPAIITHHIFGEDVLRTLPAGMVEGEEEVLAFLLGNQGPDPLFARFSTVPSVAVRCRRLGHAMHDGHVVEAAFAMRDGVSHLPVADERVGRAFALGALGHYALDRTAHPFVFAQQEALAAAEPSLAGAGSELHAVIESDIDSWILWEKRRATVLDRPAADNLMRTERIDRVAGALLSQVAYAAFGVELAAEEYAGCTADYELEYRLIDPVDKPLTRAVGVAERLVRPHSFAQSMAHRVVRTCDCPAANLARHEWRDPQTGRVRHESMADLFDEALGYYPALAEALVRGERARVEALVAGVNYNGRVTEA</sequence>
<proteinExistence type="predicted"/>
<dbReference type="RefSeq" id="WP_349181635.1">
    <property type="nucleotide sequence ID" value="NZ_JBBNGS010000003.1"/>
</dbReference>
<evidence type="ECO:0000313" key="2">
    <source>
        <dbReference type="Proteomes" id="UP001478817"/>
    </source>
</evidence>
<comment type="caution">
    <text evidence="1">The sequence shown here is derived from an EMBL/GenBank/DDBJ whole genome shotgun (WGS) entry which is preliminary data.</text>
</comment>